<dbReference type="Proteomes" id="UP000199356">
    <property type="component" value="Unassembled WGS sequence"/>
</dbReference>
<reference evidence="2 3" key="1">
    <citation type="submission" date="2016-10" db="EMBL/GenBank/DDBJ databases">
        <authorList>
            <person name="de Groot N.N."/>
        </authorList>
    </citation>
    <scope>NUCLEOTIDE SEQUENCE [LARGE SCALE GENOMIC DNA]</scope>
    <source>
        <strain evidence="2 3">DSM 19547</strain>
    </source>
</reference>
<dbReference type="Gene3D" id="1.10.10.10">
    <property type="entry name" value="Winged helix-like DNA-binding domain superfamily/Winged helix DNA-binding domain"/>
    <property type="match status" value="1"/>
</dbReference>
<evidence type="ECO:0008006" key="4">
    <source>
        <dbReference type="Google" id="ProtNLM"/>
    </source>
</evidence>
<evidence type="ECO:0000313" key="2">
    <source>
        <dbReference type="EMBL" id="SFQ13991.1"/>
    </source>
</evidence>
<evidence type="ECO:0000313" key="3">
    <source>
        <dbReference type="Proteomes" id="UP000199356"/>
    </source>
</evidence>
<proteinExistence type="predicted"/>
<keyword evidence="3" id="KW-1185">Reference proteome</keyword>
<dbReference type="OrthoDB" id="7860714at2"/>
<feature type="region of interest" description="Disordered" evidence="1">
    <location>
        <begin position="111"/>
        <end position="131"/>
    </location>
</feature>
<protein>
    <recommendedName>
        <fullName evidence="4">Helix-turn-helix domain-containing protein</fullName>
    </recommendedName>
</protein>
<organism evidence="2 3">
    <name type="scientific">Tranquillimonas alkanivorans</name>
    <dbReference type="NCBI Taxonomy" id="441119"/>
    <lineage>
        <taxon>Bacteria</taxon>
        <taxon>Pseudomonadati</taxon>
        <taxon>Pseudomonadota</taxon>
        <taxon>Alphaproteobacteria</taxon>
        <taxon>Rhodobacterales</taxon>
        <taxon>Roseobacteraceae</taxon>
        <taxon>Tranquillimonas</taxon>
    </lineage>
</organism>
<feature type="compositionally biased region" description="Polar residues" evidence="1">
    <location>
        <begin position="111"/>
        <end position="125"/>
    </location>
</feature>
<gene>
    <name evidence="2" type="ORF">SAMN04488047_13915</name>
</gene>
<dbReference type="AlphaFoldDB" id="A0A1I5W2S2"/>
<accession>A0A1I5W2S2</accession>
<name>A0A1I5W2S2_9RHOB</name>
<dbReference type="EMBL" id="FOXA01000039">
    <property type="protein sequence ID" value="SFQ13991.1"/>
    <property type="molecule type" value="Genomic_DNA"/>
</dbReference>
<dbReference type="RefSeq" id="WP_143096254.1">
    <property type="nucleotide sequence ID" value="NZ_FOXA01000039.1"/>
</dbReference>
<dbReference type="STRING" id="441119.SAMN04488047_13915"/>
<dbReference type="InterPro" id="IPR036388">
    <property type="entry name" value="WH-like_DNA-bd_sf"/>
</dbReference>
<evidence type="ECO:0000256" key="1">
    <source>
        <dbReference type="SAM" id="MobiDB-lite"/>
    </source>
</evidence>
<sequence>MTMDLSTERGFTSLPRNFFASLPETLSHGARLALAHLCEQAHAATGTCSISYRLLGEKLRRSKASISNYIRELRQHELIQTEQTTRFGYKSCLVFTLPFYAQFRKMMKTKAATSNNGATVPSPTRVSGERVQEVEHRVQPAERNKMNQKDSSQPLAPNLAAHECPARSKVVSDLLEQWKLLTRGAQYPGFNAPVPSDLVRRTEKWLASRGSASTPAYSTDDLAAILADAWEDSGVVHGLDEVRERALMLLHRHPTNAGHVACRIADHIRKSWHAHWKKVSSPAQFETMLRTCSVGVVDDLTARRSLESYLRQAEMCSSPERR</sequence>